<dbReference type="InterPro" id="IPR011055">
    <property type="entry name" value="Dup_hybrid_motif"/>
</dbReference>
<dbReference type="GO" id="GO:0004222">
    <property type="term" value="F:metalloendopeptidase activity"/>
    <property type="evidence" value="ECO:0007669"/>
    <property type="project" value="TreeGrafter"/>
</dbReference>
<feature type="domain" description="M23ase beta-sheet core" evidence="1">
    <location>
        <begin position="217"/>
        <end position="312"/>
    </location>
</feature>
<dbReference type="eggNOG" id="COG0739">
    <property type="taxonomic scope" value="Bacteria"/>
</dbReference>
<reference evidence="2 3" key="1">
    <citation type="journal article" date="2011" name="Stand. Genomic Sci.">
        <title>High quality draft genome sequence of Segniliparus rugosus CDC 945(T)= (ATCC BAA-974(T)).</title>
        <authorList>
            <person name="Earl A.M."/>
            <person name="Desjardins C.A."/>
            <person name="Fitzgerald M.G."/>
            <person name="Arachchi H.M."/>
            <person name="Zeng Q."/>
            <person name="Mehta T."/>
            <person name="Griggs A."/>
            <person name="Birren B.W."/>
            <person name="Toney N.C."/>
            <person name="Carr J."/>
            <person name="Posey J."/>
            <person name="Butler W.R."/>
        </authorList>
    </citation>
    <scope>NUCLEOTIDE SEQUENCE [LARGE SCALE GENOMIC DNA]</scope>
    <source>
        <strain evidence="3">ATCC BAA-974 / DSM 45345 / CCUG 50838 / CIP 108380 / JCM 13579 / CDC 945</strain>
    </source>
</reference>
<comment type="caution">
    <text evidence="2">The sequence shown here is derived from an EMBL/GenBank/DDBJ whole genome shotgun (WGS) entry which is preliminary data.</text>
</comment>
<sequence>MFMLPRRAKRTEQTAYAPFRMADIPQDSSVAQLGSEQFAPEQTGSAQAFGHAGQSDEEFSLRRAAHCGASAERPLSVAELVAKVHGGQDDEASARTAHRARSLRVTPVGIGAVIVGASFTGACGLESAKSSNAAQNSVTTQLTAVSTDGQLVGGAGADDQVAVIPRADFSGYLDQLATGAQFSQEREQQEAAHLRPLYTAPAFGTFTSGFGYRWGSLHAGADIAGAYGSPIVAVADGTVVEAGPASGFGQWIRIQHEDGTISVYGHISAIYVRAGQKVLAGDRIAGMGNLGFSTGTHLHLEIWLGGKDKVDPVRWLAARGVKFDGTPYVAGSPASKQ</sequence>
<name>E5XTE4_SEGRC</name>
<dbReference type="CDD" id="cd12797">
    <property type="entry name" value="M23_peptidase"/>
    <property type="match status" value="1"/>
</dbReference>
<dbReference type="Pfam" id="PF01551">
    <property type="entry name" value="Peptidase_M23"/>
    <property type="match status" value="1"/>
</dbReference>
<dbReference type="Proteomes" id="UP000004816">
    <property type="component" value="Unassembled WGS sequence"/>
</dbReference>
<gene>
    <name evidence="2" type="ORF">HMPREF9336_02766</name>
</gene>
<dbReference type="EMBL" id="ACZI02000002">
    <property type="protein sequence ID" value="EFV12406.1"/>
    <property type="molecule type" value="Genomic_DNA"/>
</dbReference>
<dbReference type="PANTHER" id="PTHR21666">
    <property type="entry name" value="PEPTIDASE-RELATED"/>
    <property type="match status" value="1"/>
</dbReference>
<dbReference type="AlphaFoldDB" id="E5XTE4"/>
<evidence type="ECO:0000313" key="3">
    <source>
        <dbReference type="Proteomes" id="UP000004816"/>
    </source>
</evidence>
<evidence type="ECO:0000313" key="2">
    <source>
        <dbReference type="EMBL" id="EFV12406.1"/>
    </source>
</evidence>
<protein>
    <recommendedName>
        <fullName evidence="1">M23ase beta-sheet core domain-containing protein</fullName>
    </recommendedName>
</protein>
<dbReference type="RefSeq" id="WP_007471330.1">
    <property type="nucleotide sequence ID" value="NZ_KI391953.1"/>
</dbReference>
<evidence type="ECO:0000259" key="1">
    <source>
        <dbReference type="Pfam" id="PF01551"/>
    </source>
</evidence>
<dbReference type="InterPro" id="IPR050570">
    <property type="entry name" value="Cell_wall_metabolism_enzyme"/>
</dbReference>
<dbReference type="SUPFAM" id="SSF51261">
    <property type="entry name" value="Duplicated hybrid motif"/>
    <property type="match status" value="1"/>
</dbReference>
<dbReference type="Gene3D" id="2.70.70.10">
    <property type="entry name" value="Glucose Permease (Domain IIA)"/>
    <property type="match status" value="1"/>
</dbReference>
<dbReference type="STRING" id="679197.HMPREF9336_02766"/>
<keyword evidence="3" id="KW-1185">Reference proteome</keyword>
<dbReference type="OrthoDB" id="1099523at2"/>
<organism evidence="2 3">
    <name type="scientific">Segniliparus rugosus (strain ATCC BAA-974 / DSM 45345 / CCUG 50838 / CIP 108380 / JCM 13579 / CDC 945)</name>
    <dbReference type="NCBI Taxonomy" id="679197"/>
    <lineage>
        <taxon>Bacteria</taxon>
        <taxon>Bacillati</taxon>
        <taxon>Actinomycetota</taxon>
        <taxon>Actinomycetes</taxon>
        <taxon>Mycobacteriales</taxon>
        <taxon>Segniliparaceae</taxon>
        <taxon>Segniliparus</taxon>
    </lineage>
</organism>
<dbReference type="InterPro" id="IPR016047">
    <property type="entry name" value="M23ase_b-sheet_dom"/>
</dbReference>
<proteinExistence type="predicted"/>
<dbReference type="PANTHER" id="PTHR21666:SF270">
    <property type="entry name" value="MUREIN HYDROLASE ACTIVATOR ENVC"/>
    <property type="match status" value="1"/>
</dbReference>
<accession>E5XTE4</accession>
<dbReference type="HOGENOM" id="CLU_823593_0_0_11"/>